<dbReference type="EMBL" id="JBEPTF010000002">
    <property type="protein sequence ID" value="MET4683741.1"/>
    <property type="molecule type" value="Genomic_DNA"/>
</dbReference>
<organism evidence="1 2">
    <name type="scientific">Brevundimonas faecalis</name>
    <dbReference type="NCBI Taxonomy" id="947378"/>
    <lineage>
        <taxon>Bacteria</taxon>
        <taxon>Pseudomonadati</taxon>
        <taxon>Pseudomonadota</taxon>
        <taxon>Alphaproteobacteria</taxon>
        <taxon>Caulobacterales</taxon>
        <taxon>Caulobacteraceae</taxon>
        <taxon>Brevundimonas</taxon>
    </lineage>
</organism>
<dbReference type="Proteomes" id="UP001549313">
    <property type="component" value="Unassembled WGS sequence"/>
</dbReference>
<protein>
    <submittedName>
        <fullName evidence="1">Uncharacterized protein</fullName>
    </submittedName>
</protein>
<evidence type="ECO:0000313" key="2">
    <source>
        <dbReference type="Proteomes" id="UP001549313"/>
    </source>
</evidence>
<accession>A0ABV2RAY9</accession>
<proteinExistence type="predicted"/>
<gene>
    <name evidence="1" type="ORF">ABIE19_001671</name>
</gene>
<sequence length="196" mass="21408">MVRSLPSSPEPRSPFTYAVMRLRNDVTSMIGGNRQRNLRKGDHYVVDFNLPPMAPEEVGPWRKLMTAADTLLMRMPQPGFDVGAPGAPQVNGGPQLGSLLGLKGLTPGYKIRQGQFFSIVTADRRWLYAADADATADAAGIVSVPLEVMIRTAHFDGDVVEMADPKIEGLPQVEEDAFTVAEDGHVWLSFSIEERG</sequence>
<name>A0ABV2RAY9_9CAUL</name>
<evidence type="ECO:0000313" key="1">
    <source>
        <dbReference type="EMBL" id="MET4683741.1"/>
    </source>
</evidence>
<comment type="caution">
    <text evidence="1">The sequence shown here is derived from an EMBL/GenBank/DDBJ whole genome shotgun (WGS) entry which is preliminary data.</text>
</comment>
<dbReference type="RefSeq" id="WP_354088696.1">
    <property type="nucleotide sequence ID" value="NZ_JBEPTF010000002.1"/>
</dbReference>
<reference evidence="1 2" key="1">
    <citation type="submission" date="2024-06" db="EMBL/GenBank/DDBJ databases">
        <title>Sorghum-associated microbial communities from plants grown in Nebraska, USA.</title>
        <authorList>
            <person name="Schachtman D."/>
        </authorList>
    </citation>
    <scope>NUCLEOTIDE SEQUENCE [LARGE SCALE GENOMIC DNA]</scope>
    <source>
        <strain evidence="1 2">2814</strain>
    </source>
</reference>
<keyword evidence="2" id="KW-1185">Reference proteome</keyword>